<accession>A0ABU9N931</accession>
<gene>
    <name evidence="2" type="ORF">WFZ85_15220</name>
</gene>
<keyword evidence="3" id="KW-1185">Reference proteome</keyword>
<organism evidence="2 3">
    <name type="scientific">Flavobacterium aureirubrum</name>
    <dbReference type="NCBI Taxonomy" id="3133147"/>
    <lineage>
        <taxon>Bacteria</taxon>
        <taxon>Pseudomonadati</taxon>
        <taxon>Bacteroidota</taxon>
        <taxon>Flavobacteriia</taxon>
        <taxon>Flavobacteriales</taxon>
        <taxon>Flavobacteriaceae</taxon>
        <taxon>Flavobacterium</taxon>
    </lineage>
</organism>
<dbReference type="InterPro" id="IPR008927">
    <property type="entry name" value="6-PGluconate_DH-like_C_sf"/>
</dbReference>
<dbReference type="InterPro" id="IPR029036">
    <property type="entry name" value="P5CR_dimer"/>
</dbReference>
<comment type="caution">
    <text evidence="2">The sequence shown here is derived from an EMBL/GenBank/DDBJ whole genome shotgun (WGS) entry which is preliminary data.</text>
</comment>
<reference evidence="2 3" key="1">
    <citation type="submission" date="2024-03" db="EMBL/GenBank/DDBJ databases">
        <title>Two novel species of the genus Flavobacterium exhibiting potentially degradation of complex polysaccharides.</title>
        <authorList>
            <person name="Lian X."/>
        </authorList>
    </citation>
    <scope>NUCLEOTIDE SEQUENCE [LARGE SCALE GENOMIC DNA]</scope>
    <source>
        <strain evidence="3">j3</strain>
    </source>
</reference>
<name>A0ABU9N931_9FLAO</name>
<protein>
    <submittedName>
        <fullName evidence="2">Pyrroline-5-carboxylate reductase dimerization domain-containing protein</fullName>
    </submittedName>
</protein>
<dbReference type="Proteomes" id="UP001460072">
    <property type="component" value="Unassembled WGS sequence"/>
</dbReference>
<dbReference type="RefSeq" id="WP_342697123.1">
    <property type="nucleotide sequence ID" value="NZ_JBCGDO010000036.1"/>
</dbReference>
<dbReference type="EMBL" id="JBCGDO010000036">
    <property type="protein sequence ID" value="MEM0543956.1"/>
    <property type="molecule type" value="Genomic_DNA"/>
</dbReference>
<dbReference type="Gene3D" id="1.10.3730.10">
    <property type="entry name" value="ProC C-terminal domain-like"/>
    <property type="match status" value="1"/>
</dbReference>
<evidence type="ECO:0000259" key="1">
    <source>
        <dbReference type="Pfam" id="PF14748"/>
    </source>
</evidence>
<proteinExistence type="predicted"/>
<evidence type="ECO:0000313" key="2">
    <source>
        <dbReference type="EMBL" id="MEM0543956.1"/>
    </source>
</evidence>
<feature type="domain" description="Pyrroline-5-carboxylate reductase dimerisation" evidence="1">
    <location>
        <begin position="3"/>
        <end position="42"/>
    </location>
</feature>
<sequence length="44" mass="4635">MDKKGASKGGTTESALQVFEKGNLEKTIVDAVKSANNRALELGK</sequence>
<dbReference type="Pfam" id="PF14748">
    <property type="entry name" value="P5CR_dimer"/>
    <property type="match status" value="1"/>
</dbReference>
<dbReference type="SUPFAM" id="SSF48179">
    <property type="entry name" value="6-phosphogluconate dehydrogenase C-terminal domain-like"/>
    <property type="match status" value="1"/>
</dbReference>
<evidence type="ECO:0000313" key="3">
    <source>
        <dbReference type="Proteomes" id="UP001460072"/>
    </source>
</evidence>